<comment type="caution">
    <text evidence="6">The sequence shown here is derived from an EMBL/GenBank/DDBJ whole genome shotgun (WGS) entry which is preliminary data.</text>
</comment>
<dbReference type="SUPFAM" id="SSF55811">
    <property type="entry name" value="Nudix"/>
    <property type="match status" value="1"/>
</dbReference>
<gene>
    <name evidence="6" type="ORF">H9871_12885</name>
</gene>
<dbReference type="CDD" id="cd02883">
    <property type="entry name" value="NUDIX_Hydrolase"/>
    <property type="match status" value="1"/>
</dbReference>
<evidence type="ECO:0000256" key="1">
    <source>
        <dbReference type="ARBA" id="ARBA00001946"/>
    </source>
</evidence>
<proteinExistence type="inferred from homology"/>
<dbReference type="InterPro" id="IPR020476">
    <property type="entry name" value="Nudix_hydrolase"/>
</dbReference>
<dbReference type="PANTHER" id="PTHR43046">
    <property type="entry name" value="GDP-MANNOSE MANNOSYL HYDROLASE"/>
    <property type="match status" value="1"/>
</dbReference>
<evidence type="ECO:0000259" key="5">
    <source>
        <dbReference type="PROSITE" id="PS51462"/>
    </source>
</evidence>
<reference evidence="6" key="1">
    <citation type="journal article" date="2021" name="PeerJ">
        <title>Extensive microbial diversity within the chicken gut microbiome revealed by metagenomics and culture.</title>
        <authorList>
            <person name="Gilroy R."/>
            <person name="Ravi A."/>
            <person name="Getino M."/>
            <person name="Pursley I."/>
            <person name="Horton D.L."/>
            <person name="Alikhan N.F."/>
            <person name="Baker D."/>
            <person name="Gharbi K."/>
            <person name="Hall N."/>
            <person name="Watson M."/>
            <person name="Adriaenssens E.M."/>
            <person name="Foster-Nyarko E."/>
            <person name="Jarju S."/>
            <person name="Secka A."/>
            <person name="Antonio M."/>
            <person name="Oren A."/>
            <person name="Chaudhuri R.R."/>
            <person name="La Ragione R."/>
            <person name="Hildebrand F."/>
            <person name="Pallen M.J."/>
        </authorList>
    </citation>
    <scope>NUCLEOTIDE SEQUENCE</scope>
    <source>
        <strain evidence="6">ChiHejej3B27-3195</strain>
    </source>
</reference>
<evidence type="ECO:0000256" key="3">
    <source>
        <dbReference type="ARBA" id="ARBA00022801"/>
    </source>
</evidence>
<dbReference type="Proteomes" id="UP000824151">
    <property type="component" value="Unassembled WGS sequence"/>
</dbReference>
<dbReference type="PANTHER" id="PTHR43046:SF16">
    <property type="entry name" value="ADP-RIBOSE PYROPHOSPHATASE YJHB-RELATED"/>
    <property type="match status" value="1"/>
</dbReference>
<evidence type="ECO:0000256" key="4">
    <source>
        <dbReference type="RuleBase" id="RU003476"/>
    </source>
</evidence>
<reference evidence="6" key="2">
    <citation type="submission" date="2021-04" db="EMBL/GenBank/DDBJ databases">
        <authorList>
            <person name="Gilroy R."/>
        </authorList>
    </citation>
    <scope>NUCLEOTIDE SEQUENCE</scope>
    <source>
        <strain evidence="6">ChiHejej3B27-3195</strain>
    </source>
</reference>
<evidence type="ECO:0000313" key="7">
    <source>
        <dbReference type="Proteomes" id="UP000824151"/>
    </source>
</evidence>
<feature type="domain" description="Nudix hydrolase" evidence="5">
    <location>
        <begin position="1"/>
        <end position="141"/>
    </location>
</feature>
<dbReference type="PROSITE" id="PS00893">
    <property type="entry name" value="NUDIX_BOX"/>
    <property type="match status" value="1"/>
</dbReference>
<dbReference type="InterPro" id="IPR020084">
    <property type="entry name" value="NUDIX_hydrolase_CS"/>
</dbReference>
<name>A0A9D1UV47_9MICC</name>
<dbReference type="AlphaFoldDB" id="A0A9D1UV47"/>
<organism evidence="6 7">
    <name type="scientific">Candidatus Nesterenkonia stercoripullorum</name>
    <dbReference type="NCBI Taxonomy" id="2838701"/>
    <lineage>
        <taxon>Bacteria</taxon>
        <taxon>Bacillati</taxon>
        <taxon>Actinomycetota</taxon>
        <taxon>Actinomycetes</taxon>
        <taxon>Micrococcales</taxon>
        <taxon>Micrococcaceae</taxon>
        <taxon>Nesterenkonia</taxon>
    </lineage>
</organism>
<dbReference type="PROSITE" id="PS51462">
    <property type="entry name" value="NUDIX"/>
    <property type="match status" value="1"/>
</dbReference>
<comment type="cofactor">
    <cofactor evidence="1">
        <name>Mg(2+)</name>
        <dbReference type="ChEBI" id="CHEBI:18420"/>
    </cofactor>
</comment>
<evidence type="ECO:0000313" key="6">
    <source>
        <dbReference type="EMBL" id="HIX01025.1"/>
    </source>
</evidence>
<evidence type="ECO:0000256" key="2">
    <source>
        <dbReference type="ARBA" id="ARBA00005582"/>
    </source>
</evidence>
<dbReference type="PRINTS" id="PR00502">
    <property type="entry name" value="NUDIXFAMILY"/>
</dbReference>
<dbReference type="GO" id="GO:0016787">
    <property type="term" value="F:hydrolase activity"/>
    <property type="evidence" value="ECO:0007669"/>
    <property type="project" value="UniProtKB-KW"/>
</dbReference>
<dbReference type="Pfam" id="PF00293">
    <property type="entry name" value="NUDIX"/>
    <property type="match status" value="1"/>
</dbReference>
<comment type="similarity">
    <text evidence="2 4">Belongs to the Nudix hydrolase family.</text>
</comment>
<keyword evidence="3 4" id="KW-0378">Hydrolase</keyword>
<dbReference type="InterPro" id="IPR000086">
    <property type="entry name" value="NUDIX_hydrolase_dom"/>
</dbReference>
<protein>
    <submittedName>
        <fullName evidence="6">NUDIX domain-containing protein</fullName>
    </submittedName>
</protein>
<dbReference type="InterPro" id="IPR015797">
    <property type="entry name" value="NUDIX_hydrolase-like_dom_sf"/>
</dbReference>
<accession>A0A9D1UV47</accession>
<sequence length="141" mass="15497">MHLRVGAYAVITDGEGRMLLPHWSEPGLGSGWTLPGGGVEFGEDPADGVLREVFEETGYSAELDELLGIDNLVIPGERREEKHRGTPLQALRIIYRARITSGELRIEQNGSTDDVAWFTQAEVDGLNRVSLVDIARDLAKL</sequence>
<dbReference type="Gene3D" id="3.90.79.10">
    <property type="entry name" value="Nucleoside Triphosphate Pyrophosphohydrolase"/>
    <property type="match status" value="1"/>
</dbReference>
<dbReference type="EMBL" id="DXGD01000481">
    <property type="protein sequence ID" value="HIX01025.1"/>
    <property type="molecule type" value="Genomic_DNA"/>
</dbReference>